<protein>
    <submittedName>
        <fullName evidence="1">Uncharacterized protein</fullName>
    </submittedName>
</protein>
<dbReference type="VEuPathDB" id="VectorBase:GPAI017054"/>
<dbReference type="EnsemblMetazoa" id="GPAI017054-RA">
    <property type="protein sequence ID" value="GPAI017054-PA"/>
    <property type="gene ID" value="GPAI017054"/>
</dbReference>
<sequence length="175" mass="18808">MAGSPFDPTHPIDGEPRYNFRAKAQFGLVQSHDNPSAINTELSQAHGLMLTVENFVVAALTLAKGAVKTEGIVAVATEAGDRAATGAAAPTRAEAFFSAAAVTETTDTLSLEANLISDLRQLSSNLALEKAKRTKSNDTSYPIIFCINKKRYLHLLFKITISTETFSSVQTEHKP</sequence>
<dbReference type="AlphaFoldDB" id="A0A1A9ZJU0"/>
<keyword evidence="2" id="KW-1185">Reference proteome</keyword>
<proteinExistence type="predicted"/>
<reference evidence="1" key="2">
    <citation type="submission" date="2020-05" db="UniProtKB">
        <authorList>
            <consortium name="EnsemblMetazoa"/>
        </authorList>
    </citation>
    <scope>IDENTIFICATION</scope>
    <source>
        <strain evidence="1">IAEA</strain>
    </source>
</reference>
<name>A0A1A9ZJU0_GLOPL</name>
<dbReference type="Proteomes" id="UP000092445">
    <property type="component" value="Unassembled WGS sequence"/>
</dbReference>
<reference evidence="2" key="1">
    <citation type="submission" date="2014-03" db="EMBL/GenBank/DDBJ databases">
        <authorList>
            <person name="Aksoy S."/>
            <person name="Warren W."/>
            <person name="Wilson R.K."/>
        </authorList>
    </citation>
    <scope>NUCLEOTIDE SEQUENCE [LARGE SCALE GENOMIC DNA]</scope>
    <source>
        <strain evidence="2">IAEA</strain>
    </source>
</reference>
<organism evidence="1 2">
    <name type="scientific">Glossina pallidipes</name>
    <name type="common">Tsetse fly</name>
    <dbReference type="NCBI Taxonomy" id="7398"/>
    <lineage>
        <taxon>Eukaryota</taxon>
        <taxon>Metazoa</taxon>
        <taxon>Ecdysozoa</taxon>
        <taxon>Arthropoda</taxon>
        <taxon>Hexapoda</taxon>
        <taxon>Insecta</taxon>
        <taxon>Pterygota</taxon>
        <taxon>Neoptera</taxon>
        <taxon>Endopterygota</taxon>
        <taxon>Diptera</taxon>
        <taxon>Brachycera</taxon>
        <taxon>Muscomorpha</taxon>
        <taxon>Hippoboscoidea</taxon>
        <taxon>Glossinidae</taxon>
        <taxon>Glossina</taxon>
    </lineage>
</organism>
<evidence type="ECO:0000313" key="1">
    <source>
        <dbReference type="EnsemblMetazoa" id="GPAI017054-PA"/>
    </source>
</evidence>
<accession>A0A1A9ZJU0</accession>
<evidence type="ECO:0000313" key="2">
    <source>
        <dbReference type="Proteomes" id="UP000092445"/>
    </source>
</evidence>